<feature type="region of interest" description="Disordered" evidence="13">
    <location>
        <begin position="372"/>
        <end position="393"/>
    </location>
</feature>
<sequence length="428" mass="46442">MSKRCQHFLQEKMRFCSFQCKAGFDRCGNHISGTGAAQRVPCPIDPRHTVLLREMDWHLPRCPKALQLQKQQTQPYYIPDCNAGNSDASHCESEWMAANGRSQNEECAADADTLKSAAQRIAYARSLGPEEFSALLARIQLAYDQVCKTTGGAAEAIPRECFSILETPAGQKLPTTQHVKAFTIKHARQQAAILGQMQQAGLLQKPRSTTFVEFGAGKGYLSCMLEESFGAAELVMVDCVSFRMTADRTLRRLGAKLLRPAEGASTAPSLSSGLATVSVDTSCSGGGSEAGGLLGFAVATCCHHRCTWKHYVGKTLFRSLGFSAADFQLISWMTGWALCGHGRPRERQSAASSSDDEDVPDGKAEQIDHASSMAAEGHAGAEQERGFEPSMSLPRERRQVIGAQCKRLIDAASAGYINFSWLSCLVTC</sequence>
<feature type="domain" description="CHHC U11-48K-type" evidence="14">
    <location>
        <begin position="39"/>
        <end position="66"/>
    </location>
</feature>
<comment type="function">
    <text evidence="12">tRNA methylase which 2'-O-methylates cytidine(4) in tRNA(Pro) and tRNA(Gly)(GCC), and adenosine(4) in tRNA(His).</text>
</comment>
<evidence type="ECO:0000256" key="1">
    <source>
        <dbReference type="ARBA" id="ARBA00005265"/>
    </source>
</evidence>
<dbReference type="InterPro" id="IPR039044">
    <property type="entry name" value="Trm13"/>
</dbReference>
<protein>
    <recommendedName>
        <fullName evidence="12">tRNA:m(4)X modification enzyme TRM13</fullName>
        <ecNumber evidence="12">2.1.1.225</ecNumber>
    </recommendedName>
</protein>
<evidence type="ECO:0000256" key="4">
    <source>
        <dbReference type="ARBA" id="ARBA00022691"/>
    </source>
</evidence>
<evidence type="ECO:0000256" key="6">
    <source>
        <dbReference type="ARBA" id="ARBA00022723"/>
    </source>
</evidence>
<dbReference type="Pfam" id="PF05206">
    <property type="entry name" value="TRM13"/>
    <property type="match status" value="2"/>
</dbReference>
<proteinExistence type="inferred from homology"/>
<keyword evidence="5 12" id="KW-0819">tRNA processing</keyword>
<keyword evidence="4 12" id="KW-0949">S-adenosyl-L-methionine</keyword>
<keyword evidence="16" id="KW-1185">Reference proteome</keyword>
<dbReference type="Proteomes" id="UP001491310">
    <property type="component" value="Unassembled WGS sequence"/>
</dbReference>
<comment type="similarity">
    <text evidence="1 12">Belongs to the methyltransferase TRM13 family.</text>
</comment>
<comment type="catalytic activity">
    <reaction evidence="9 12">
        <text>cytidine(4) in tRNA(Pro) + S-adenosyl-L-methionine = 2'-O-methylcytidine(4) in tRNA(Pro) + S-adenosyl-L-homocysteine + H(+)</text>
        <dbReference type="Rhea" id="RHEA:32767"/>
        <dbReference type="Rhea" id="RHEA-COMP:10397"/>
        <dbReference type="Rhea" id="RHEA-COMP:10398"/>
        <dbReference type="ChEBI" id="CHEBI:15378"/>
        <dbReference type="ChEBI" id="CHEBI:57856"/>
        <dbReference type="ChEBI" id="CHEBI:59789"/>
        <dbReference type="ChEBI" id="CHEBI:74495"/>
        <dbReference type="ChEBI" id="CHEBI:82748"/>
        <dbReference type="EC" id="2.1.1.225"/>
    </reaction>
</comment>
<dbReference type="Pfam" id="PF11722">
    <property type="entry name" value="zf-TRM13_CCCH"/>
    <property type="match status" value="1"/>
</dbReference>
<evidence type="ECO:0000256" key="8">
    <source>
        <dbReference type="ARBA" id="ARBA00022833"/>
    </source>
</evidence>
<evidence type="ECO:0000256" key="10">
    <source>
        <dbReference type="ARBA" id="ARBA00048635"/>
    </source>
</evidence>
<keyword evidence="7 12" id="KW-0863">Zinc-finger</keyword>
<dbReference type="InterPro" id="IPR021721">
    <property type="entry name" value="Znf_CCCH-type_TRM13"/>
</dbReference>
<accession>A0ABR2YBJ9</accession>
<organism evidence="15 16">
    <name type="scientific">Coccomyxa subellipsoidea</name>
    <dbReference type="NCBI Taxonomy" id="248742"/>
    <lineage>
        <taxon>Eukaryota</taxon>
        <taxon>Viridiplantae</taxon>
        <taxon>Chlorophyta</taxon>
        <taxon>core chlorophytes</taxon>
        <taxon>Trebouxiophyceae</taxon>
        <taxon>Trebouxiophyceae incertae sedis</taxon>
        <taxon>Coccomyxaceae</taxon>
        <taxon>Coccomyxa</taxon>
    </lineage>
</organism>
<keyword evidence="6 12" id="KW-0479">Metal-binding</keyword>
<evidence type="ECO:0000256" key="3">
    <source>
        <dbReference type="ARBA" id="ARBA00022679"/>
    </source>
</evidence>
<evidence type="ECO:0000256" key="11">
    <source>
        <dbReference type="ARBA" id="ARBA00049393"/>
    </source>
</evidence>
<evidence type="ECO:0000256" key="9">
    <source>
        <dbReference type="ARBA" id="ARBA00048165"/>
    </source>
</evidence>
<dbReference type="InterPro" id="IPR007871">
    <property type="entry name" value="Methyltransferase_TRM13"/>
</dbReference>
<gene>
    <name evidence="15" type="ORF">WJX75_000124</name>
</gene>
<dbReference type="PROSITE" id="PS51800">
    <property type="entry name" value="ZF_CHHC_U11_48K"/>
    <property type="match status" value="1"/>
</dbReference>
<evidence type="ECO:0000313" key="16">
    <source>
        <dbReference type="Proteomes" id="UP001491310"/>
    </source>
</evidence>
<dbReference type="EC" id="2.1.1.225" evidence="12"/>
<evidence type="ECO:0000256" key="5">
    <source>
        <dbReference type="ARBA" id="ARBA00022694"/>
    </source>
</evidence>
<evidence type="ECO:0000256" key="2">
    <source>
        <dbReference type="ARBA" id="ARBA00022603"/>
    </source>
</evidence>
<evidence type="ECO:0000256" key="13">
    <source>
        <dbReference type="SAM" id="MobiDB-lite"/>
    </source>
</evidence>
<evidence type="ECO:0000259" key="14">
    <source>
        <dbReference type="PROSITE" id="PS51800"/>
    </source>
</evidence>
<comment type="catalytic activity">
    <reaction evidence="10 12">
        <text>cytidine(4) in tRNA(Gly)(GCC) + S-adenosyl-L-methionine = 2'-O-methylcytidine(4) in tRNA(Gly)(GCC) + S-adenosyl-L-homocysteine + H(+)</text>
        <dbReference type="Rhea" id="RHEA:43192"/>
        <dbReference type="Rhea" id="RHEA-COMP:10399"/>
        <dbReference type="Rhea" id="RHEA-COMP:10400"/>
        <dbReference type="ChEBI" id="CHEBI:15378"/>
        <dbReference type="ChEBI" id="CHEBI:57856"/>
        <dbReference type="ChEBI" id="CHEBI:59789"/>
        <dbReference type="ChEBI" id="CHEBI:74495"/>
        <dbReference type="ChEBI" id="CHEBI:82748"/>
        <dbReference type="EC" id="2.1.1.225"/>
    </reaction>
</comment>
<dbReference type="PANTHER" id="PTHR12998">
    <property type="entry name" value="TRNA:M(4)X MODIFICATION ENZYME TRM13 HOMOLOG"/>
    <property type="match status" value="1"/>
</dbReference>
<dbReference type="PANTHER" id="PTHR12998:SF0">
    <property type="entry name" value="TRNA:M(4)X MODIFICATION ENZYME TRM13 HOMOLOG"/>
    <property type="match status" value="1"/>
</dbReference>
<keyword evidence="3 12" id="KW-0808">Transferase</keyword>
<evidence type="ECO:0000256" key="7">
    <source>
        <dbReference type="ARBA" id="ARBA00022771"/>
    </source>
</evidence>
<keyword evidence="2 12" id="KW-0489">Methyltransferase</keyword>
<keyword evidence="8 12" id="KW-0862">Zinc</keyword>
<dbReference type="Pfam" id="PF05253">
    <property type="entry name" value="zf-U11-48K"/>
    <property type="match status" value="1"/>
</dbReference>
<evidence type="ECO:0000313" key="15">
    <source>
        <dbReference type="EMBL" id="KAK9901520.1"/>
    </source>
</evidence>
<evidence type="ECO:0000256" key="12">
    <source>
        <dbReference type="RuleBase" id="RU367103"/>
    </source>
</evidence>
<dbReference type="InterPro" id="IPR022776">
    <property type="entry name" value="TRM13/UPF0224_CHHC_Znf_dom"/>
</dbReference>
<comment type="catalytic activity">
    <reaction evidence="11 12">
        <text>adenosine(4) in tRNA(His) + S-adenosyl-L-methionine = 2'-O-methyladenosine(4) in tRNA(His) + S-adenosyl-L-homocysteine + H(+)</text>
        <dbReference type="Rhea" id="RHEA:43196"/>
        <dbReference type="Rhea" id="RHEA-COMP:10401"/>
        <dbReference type="Rhea" id="RHEA-COMP:10402"/>
        <dbReference type="ChEBI" id="CHEBI:15378"/>
        <dbReference type="ChEBI" id="CHEBI:57856"/>
        <dbReference type="ChEBI" id="CHEBI:59789"/>
        <dbReference type="ChEBI" id="CHEBI:74411"/>
        <dbReference type="ChEBI" id="CHEBI:74477"/>
        <dbReference type="EC" id="2.1.1.225"/>
    </reaction>
</comment>
<comment type="caution">
    <text evidence="15">The sequence shown here is derived from an EMBL/GenBank/DDBJ whole genome shotgun (WGS) entry which is preliminary data.</text>
</comment>
<dbReference type="EMBL" id="JALJOT010000017">
    <property type="protein sequence ID" value="KAK9901520.1"/>
    <property type="molecule type" value="Genomic_DNA"/>
</dbReference>
<reference evidence="15 16" key="1">
    <citation type="journal article" date="2024" name="Nat. Commun.">
        <title>Phylogenomics reveals the evolutionary origins of lichenization in chlorophyte algae.</title>
        <authorList>
            <person name="Puginier C."/>
            <person name="Libourel C."/>
            <person name="Otte J."/>
            <person name="Skaloud P."/>
            <person name="Haon M."/>
            <person name="Grisel S."/>
            <person name="Petersen M."/>
            <person name="Berrin J.G."/>
            <person name="Delaux P.M."/>
            <person name="Dal Grande F."/>
            <person name="Keller J."/>
        </authorList>
    </citation>
    <scope>NUCLEOTIDE SEQUENCE [LARGE SCALE GENOMIC DNA]</scope>
    <source>
        <strain evidence="15 16">SAG 216-7</strain>
    </source>
</reference>
<name>A0ABR2YBJ9_9CHLO</name>